<feature type="compositionally biased region" description="Polar residues" evidence="1">
    <location>
        <begin position="120"/>
        <end position="131"/>
    </location>
</feature>
<proteinExistence type="predicted"/>
<feature type="compositionally biased region" description="Low complexity" evidence="1">
    <location>
        <begin position="88"/>
        <end position="97"/>
    </location>
</feature>
<reference evidence="2" key="1">
    <citation type="journal article" date="2022" name="bioRxiv">
        <title>Sequencing and chromosome-scale assembly of the giantPleurodeles waltlgenome.</title>
        <authorList>
            <person name="Brown T."/>
            <person name="Elewa A."/>
            <person name="Iarovenko S."/>
            <person name="Subramanian E."/>
            <person name="Araus A.J."/>
            <person name="Petzold A."/>
            <person name="Susuki M."/>
            <person name="Suzuki K.-i.T."/>
            <person name="Hayashi T."/>
            <person name="Toyoda A."/>
            <person name="Oliveira C."/>
            <person name="Osipova E."/>
            <person name="Leigh N.D."/>
            <person name="Simon A."/>
            <person name="Yun M.H."/>
        </authorList>
    </citation>
    <scope>NUCLEOTIDE SEQUENCE</scope>
    <source>
        <strain evidence="2">20211129_DDA</strain>
        <tissue evidence="2">Liver</tissue>
    </source>
</reference>
<feature type="region of interest" description="Disordered" evidence="1">
    <location>
        <begin position="58"/>
        <end position="131"/>
    </location>
</feature>
<accession>A0AAV7QET0</accession>
<gene>
    <name evidence="2" type="ORF">NDU88_003197</name>
</gene>
<evidence type="ECO:0000313" key="3">
    <source>
        <dbReference type="Proteomes" id="UP001066276"/>
    </source>
</evidence>
<dbReference type="EMBL" id="JANPWB010000010">
    <property type="protein sequence ID" value="KAJ1136783.1"/>
    <property type="molecule type" value="Genomic_DNA"/>
</dbReference>
<dbReference type="Proteomes" id="UP001066276">
    <property type="component" value="Chromosome 6"/>
</dbReference>
<evidence type="ECO:0000313" key="2">
    <source>
        <dbReference type="EMBL" id="KAJ1136783.1"/>
    </source>
</evidence>
<sequence>MCSYLQLFGCCIVSPLAAHGRSPTLPFEKGPMGPSAASYTETPSLATGVHLRHTVAPTTVAPGTPQRSRAWGADGASPRRIRAPDTPPAGTTPAGQGYKAEAAAQLPTRAADNKLGPGRAQTSVRTEGSSRTTVYEARMSLSAWRRLNAGRVTHCAAQLLLDISGRPAAPSGSWHGASRSSGVPPPRSISTCLSGVCRHLGKDICFGPGSEL</sequence>
<evidence type="ECO:0000256" key="1">
    <source>
        <dbReference type="SAM" id="MobiDB-lite"/>
    </source>
</evidence>
<comment type="caution">
    <text evidence="2">The sequence shown here is derived from an EMBL/GenBank/DDBJ whole genome shotgun (WGS) entry which is preliminary data.</text>
</comment>
<name>A0AAV7QET0_PLEWA</name>
<organism evidence="2 3">
    <name type="scientific">Pleurodeles waltl</name>
    <name type="common">Iberian ribbed newt</name>
    <dbReference type="NCBI Taxonomy" id="8319"/>
    <lineage>
        <taxon>Eukaryota</taxon>
        <taxon>Metazoa</taxon>
        <taxon>Chordata</taxon>
        <taxon>Craniata</taxon>
        <taxon>Vertebrata</taxon>
        <taxon>Euteleostomi</taxon>
        <taxon>Amphibia</taxon>
        <taxon>Batrachia</taxon>
        <taxon>Caudata</taxon>
        <taxon>Salamandroidea</taxon>
        <taxon>Salamandridae</taxon>
        <taxon>Pleurodelinae</taxon>
        <taxon>Pleurodeles</taxon>
    </lineage>
</organism>
<protein>
    <submittedName>
        <fullName evidence="2">Uncharacterized protein</fullName>
    </submittedName>
</protein>
<keyword evidence="3" id="KW-1185">Reference proteome</keyword>
<dbReference type="AlphaFoldDB" id="A0AAV7QET0"/>